<feature type="binding site" evidence="6">
    <location>
        <position position="524"/>
    </location>
    <ligand>
        <name>ATP</name>
        <dbReference type="ChEBI" id="CHEBI:30616"/>
    </ligand>
</feature>
<keyword evidence="6" id="KW-0479">Metal-binding</keyword>
<evidence type="ECO:0000256" key="5">
    <source>
        <dbReference type="ARBA" id="ARBA00022990"/>
    </source>
</evidence>
<evidence type="ECO:0000256" key="4">
    <source>
        <dbReference type="ARBA" id="ARBA00022840"/>
    </source>
</evidence>
<protein>
    <recommendedName>
        <fullName evidence="6">Acetyl-coenzyme A synthetase</fullName>
        <shortName evidence="6">AcCoA synthetase</shortName>
        <shortName evidence="6">Acs</shortName>
        <ecNumber evidence="6">6.2.1.1</ecNumber>
    </recommendedName>
    <alternativeName>
        <fullName evidence="6">Acetate--CoA ligase</fullName>
    </alternativeName>
    <alternativeName>
        <fullName evidence="6">Acyl-activating enzyme</fullName>
    </alternativeName>
</protein>
<organism evidence="10 11">
    <name type="scientific">Eiseniibacteriota bacterium</name>
    <dbReference type="NCBI Taxonomy" id="2212470"/>
    <lineage>
        <taxon>Bacteria</taxon>
        <taxon>Candidatus Eiseniibacteriota</taxon>
    </lineage>
</organism>
<keyword evidence="4 6" id="KW-0067">ATP-binding</keyword>
<dbReference type="NCBIfam" id="NF001208">
    <property type="entry name" value="PRK00174.1"/>
    <property type="match status" value="1"/>
</dbReference>
<dbReference type="EMBL" id="JABDJR010000114">
    <property type="protein sequence ID" value="NNF05720.1"/>
    <property type="molecule type" value="Genomic_DNA"/>
</dbReference>
<dbReference type="Proteomes" id="UP000547674">
    <property type="component" value="Unassembled WGS sequence"/>
</dbReference>
<feature type="domain" description="AMP-dependent synthetase/ligase" evidence="7">
    <location>
        <begin position="81"/>
        <end position="466"/>
    </location>
</feature>
<dbReference type="SUPFAM" id="SSF56801">
    <property type="entry name" value="Acetyl-CoA synthetase-like"/>
    <property type="match status" value="1"/>
</dbReference>
<dbReference type="PANTHER" id="PTHR24095:SF14">
    <property type="entry name" value="ACETYL-COENZYME A SYNTHETASE 1"/>
    <property type="match status" value="1"/>
</dbReference>
<dbReference type="CDD" id="cd05966">
    <property type="entry name" value="ACS"/>
    <property type="match status" value="1"/>
</dbReference>
<feature type="binding site" evidence="6">
    <location>
        <position position="581"/>
    </location>
    <ligand>
        <name>CoA</name>
        <dbReference type="ChEBI" id="CHEBI:57287"/>
    </ligand>
</feature>
<dbReference type="GO" id="GO:0019427">
    <property type="term" value="P:acetyl-CoA biosynthetic process from acetate"/>
    <property type="evidence" value="ECO:0007669"/>
    <property type="project" value="UniProtKB-UniRule"/>
</dbReference>
<keyword evidence="6" id="KW-0460">Magnesium</keyword>
<sequence length="645" mass="71571">MSTTNYPPLSDRVHEAHISGMDQYRALYQESLEDPENYWSRQAKRLDWFQPWNAVLRGGFEHMDFQWFIGGKLNACFNCVDRHVENKADDTAIIWAADEPGIYKKITFRELQREVSRAANVLESHGVKKGDRVCIYMPMIPELAYMMLACARLGAVHSVVFGGFSAEALRDRIVDAQSAVLVTANEGLRGGKTIPLKAIVDKALQDIDVVETVLVAQRTDTEVPMVSGRDLWLHEEMDRQRPVAPVAWMDSEDPLFILYTSGSTGQPKGVLHTTGGYMTFAAATHRFVFDHHPQDVYFCAADIGWVTGHSYIIYGPLANGATTVMFESIPTYPDAGRYWQIVEDLKVSIFYTAPTAIRAIAQAGDEPVKRYDRSSLRVLGSVGEPINPETWNWYYKVVGEERAAIVDTWWQTETGGILITPLPGVTTMKPGSATLPFFGVEPVLVDPEKGTVLEGNNVSGALCMARSWPGQARTIYGDHKRFLEVYFTQYPGYYFTGDGCRRDEDGYYWITGRIDDVLNVSGHRLGTAEIESALVAHDAVVEAAVVGCPHEIKGTGIYAYVIVSGDGEKAELQKELRNQVRTVIGPFAAPDNVHIASGLPKTRSGKIMRRILRKIAASEYEGLGDTSTLADPSVVQKLIEENKAG</sequence>
<comment type="caution">
    <text evidence="10">The sequence shown here is derived from an EMBL/GenBank/DDBJ whole genome shotgun (WGS) entry which is preliminary data.</text>
</comment>
<dbReference type="InterPro" id="IPR025110">
    <property type="entry name" value="AMP-bd_C"/>
</dbReference>
<comment type="caution">
    <text evidence="6">Lacks conserved residue(s) required for the propagation of feature annotation.</text>
</comment>
<feature type="modified residue" description="N6-acetyllysine" evidence="6">
    <location>
        <position position="606"/>
    </location>
</feature>
<feature type="binding site" evidence="6">
    <location>
        <position position="537"/>
    </location>
    <ligand>
        <name>Mg(2+)</name>
        <dbReference type="ChEBI" id="CHEBI:18420"/>
    </ligand>
</feature>
<feature type="binding site" evidence="6">
    <location>
        <position position="498"/>
    </location>
    <ligand>
        <name>ATP</name>
        <dbReference type="ChEBI" id="CHEBI:30616"/>
    </ligand>
</feature>
<proteinExistence type="inferred from homology"/>
<feature type="binding site" evidence="6">
    <location>
        <position position="521"/>
    </location>
    <ligand>
        <name>CoA</name>
        <dbReference type="ChEBI" id="CHEBI:57287"/>
    </ligand>
</feature>
<dbReference type="GO" id="GO:0016208">
    <property type="term" value="F:AMP binding"/>
    <property type="evidence" value="ECO:0007669"/>
    <property type="project" value="InterPro"/>
</dbReference>
<dbReference type="FunFam" id="3.40.50.12780:FF:000001">
    <property type="entry name" value="Acetyl-coenzyme A synthetase"/>
    <property type="match status" value="1"/>
</dbReference>
<dbReference type="EC" id="6.2.1.1" evidence="6"/>
<dbReference type="InterPro" id="IPR020845">
    <property type="entry name" value="AMP-binding_CS"/>
</dbReference>
<dbReference type="GO" id="GO:0046872">
    <property type="term" value="F:metal ion binding"/>
    <property type="evidence" value="ECO:0007669"/>
    <property type="project" value="UniProtKB-KW"/>
</dbReference>
<dbReference type="PANTHER" id="PTHR24095">
    <property type="entry name" value="ACETYL-COENZYME A SYNTHETASE"/>
    <property type="match status" value="1"/>
</dbReference>
<reference evidence="10 11" key="1">
    <citation type="submission" date="2020-03" db="EMBL/GenBank/DDBJ databases">
        <title>Metabolic flexibility allows generalist bacteria to become dominant in a frequently disturbed ecosystem.</title>
        <authorList>
            <person name="Chen Y.-J."/>
            <person name="Leung P.M."/>
            <person name="Bay S.K."/>
            <person name="Hugenholtz P."/>
            <person name="Kessler A.J."/>
            <person name="Shelley G."/>
            <person name="Waite D.W."/>
            <person name="Cook P.L."/>
            <person name="Greening C."/>
        </authorList>
    </citation>
    <scope>NUCLEOTIDE SEQUENCE [LARGE SCALE GENOMIC DNA]</scope>
    <source>
        <strain evidence="10">SS_bin_28</strain>
    </source>
</reference>
<evidence type="ECO:0000259" key="8">
    <source>
        <dbReference type="Pfam" id="PF13193"/>
    </source>
</evidence>
<dbReference type="Pfam" id="PF13193">
    <property type="entry name" value="AMP-binding_C"/>
    <property type="match status" value="1"/>
</dbReference>
<evidence type="ECO:0000256" key="1">
    <source>
        <dbReference type="ARBA" id="ARBA00006432"/>
    </source>
</evidence>
<evidence type="ECO:0000256" key="6">
    <source>
        <dbReference type="HAMAP-Rule" id="MF_01123"/>
    </source>
</evidence>
<dbReference type="InterPro" id="IPR000873">
    <property type="entry name" value="AMP-dep_synth/lig_dom"/>
</dbReference>
<dbReference type="GO" id="GO:0003987">
    <property type="term" value="F:acetate-CoA ligase activity"/>
    <property type="evidence" value="ECO:0007669"/>
    <property type="project" value="UniProtKB-UniRule"/>
</dbReference>
<dbReference type="InterPro" id="IPR011904">
    <property type="entry name" value="Ac_CoA_lig"/>
</dbReference>
<comment type="similarity">
    <text evidence="1 6">Belongs to the ATP-dependent AMP-binding enzyme family.</text>
</comment>
<evidence type="ECO:0000259" key="9">
    <source>
        <dbReference type="Pfam" id="PF16177"/>
    </source>
</evidence>
<dbReference type="InterPro" id="IPR042099">
    <property type="entry name" value="ANL_N_sf"/>
</dbReference>
<comment type="PTM">
    <text evidence="6">Acetylated. Deacetylation by the SIR2-homolog deacetylase activates the enzyme.</text>
</comment>
<feature type="domain" description="Acetyl-coenzyme A synthetase N-terminal" evidence="9">
    <location>
        <begin position="24"/>
        <end position="79"/>
    </location>
</feature>
<accession>A0A7Y2H185</accession>
<keyword evidence="3 6" id="KW-0547">Nucleotide-binding</keyword>
<dbReference type="Gene3D" id="3.40.50.12780">
    <property type="entry name" value="N-terminal domain of ligase-like"/>
    <property type="match status" value="1"/>
</dbReference>
<feature type="domain" description="AMP-binding enzyme C-terminal" evidence="8">
    <location>
        <begin position="529"/>
        <end position="606"/>
    </location>
</feature>
<feature type="binding site" evidence="6">
    <location>
        <position position="513"/>
    </location>
    <ligand>
        <name>ATP</name>
        <dbReference type="ChEBI" id="CHEBI:30616"/>
    </ligand>
</feature>
<feature type="binding site" evidence="6">
    <location>
        <begin position="383"/>
        <end position="385"/>
    </location>
    <ligand>
        <name>ATP</name>
        <dbReference type="ChEBI" id="CHEBI:30616"/>
    </ligand>
</feature>
<name>A0A7Y2H185_UNCEI</name>
<dbReference type="HAMAP" id="MF_01123">
    <property type="entry name" value="Ac_CoA_synth"/>
    <property type="match status" value="1"/>
</dbReference>
<feature type="binding site" evidence="6">
    <location>
        <position position="540"/>
    </location>
    <ligand>
        <name>Mg(2+)</name>
        <dbReference type="ChEBI" id="CHEBI:18420"/>
    </ligand>
</feature>
<dbReference type="GO" id="GO:0005524">
    <property type="term" value="F:ATP binding"/>
    <property type="evidence" value="ECO:0007669"/>
    <property type="project" value="UniProtKB-KW"/>
</dbReference>
<keyword evidence="2 6" id="KW-0436">Ligase</keyword>
<feature type="binding site" evidence="6">
    <location>
        <position position="535"/>
    </location>
    <ligand>
        <name>Mg(2+)</name>
        <dbReference type="ChEBI" id="CHEBI:18420"/>
    </ligand>
</feature>
<gene>
    <name evidence="10" type="primary">acs</name>
    <name evidence="6" type="synonym">acsA</name>
    <name evidence="10" type="ORF">HKN21_03060</name>
</gene>
<dbReference type="Gene3D" id="3.30.300.30">
    <property type="match status" value="1"/>
</dbReference>
<feature type="binding site" evidence="6">
    <location>
        <position position="307"/>
    </location>
    <ligand>
        <name>CoA</name>
        <dbReference type="ChEBI" id="CHEBI:57287"/>
    </ligand>
</feature>
<evidence type="ECO:0000313" key="11">
    <source>
        <dbReference type="Proteomes" id="UP000547674"/>
    </source>
</evidence>
<feature type="binding site" evidence="6">
    <location>
        <begin position="407"/>
        <end position="412"/>
    </location>
    <ligand>
        <name>ATP</name>
        <dbReference type="ChEBI" id="CHEBI:30616"/>
    </ligand>
</feature>
<evidence type="ECO:0000256" key="3">
    <source>
        <dbReference type="ARBA" id="ARBA00022741"/>
    </source>
</evidence>
<dbReference type="InterPro" id="IPR045851">
    <property type="entry name" value="AMP-bd_C_sf"/>
</dbReference>
<dbReference type="FunFam" id="3.30.300.30:FF:000004">
    <property type="entry name" value="Acetyl-coenzyme A synthetase"/>
    <property type="match status" value="1"/>
</dbReference>
<dbReference type="NCBIfam" id="TIGR02188">
    <property type="entry name" value="Ac_CoA_lig_AcsA"/>
    <property type="match status" value="1"/>
</dbReference>
<comment type="catalytic activity">
    <reaction evidence="6">
        <text>acetate + ATP + CoA = acetyl-CoA + AMP + diphosphate</text>
        <dbReference type="Rhea" id="RHEA:23176"/>
        <dbReference type="ChEBI" id="CHEBI:30089"/>
        <dbReference type="ChEBI" id="CHEBI:30616"/>
        <dbReference type="ChEBI" id="CHEBI:33019"/>
        <dbReference type="ChEBI" id="CHEBI:57287"/>
        <dbReference type="ChEBI" id="CHEBI:57288"/>
        <dbReference type="ChEBI" id="CHEBI:456215"/>
        <dbReference type="EC" id="6.2.1.1"/>
    </reaction>
</comment>
<comment type="cofactor">
    <cofactor evidence="6">
        <name>Mg(2+)</name>
        <dbReference type="ChEBI" id="CHEBI:18420"/>
    </cofactor>
</comment>
<comment type="function">
    <text evidence="6">Catalyzes the conversion of acetate into acetyl-CoA (AcCoA), an essential intermediate at the junction of anabolic and catabolic pathways. AcsA undergoes a two-step reaction. In the first half reaction, AcsA combines acetate with ATP to form acetyl-adenylate (AcAMP) intermediate. In the second half reaction, it can then transfer the acetyl group from AcAMP to the sulfhydryl group of CoA, forming the product AcCoA.</text>
</comment>
<evidence type="ECO:0000313" key="10">
    <source>
        <dbReference type="EMBL" id="NNF05720.1"/>
    </source>
</evidence>
<dbReference type="Pfam" id="PF00501">
    <property type="entry name" value="AMP-binding"/>
    <property type="match status" value="1"/>
</dbReference>
<evidence type="ECO:0000259" key="7">
    <source>
        <dbReference type="Pfam" id="PF00501"/>
    </source>
</evidence>
<dbReference type="InterPro" id="IPR032387">
    <property type="entry name" value="ACAS_N"/>
</dbReference>
<feature type="binding site" evidence="6">
    <location>
        <begin position="189"/>
        <end position="192"/>
    </location>
    <ligand>
        <name>CoA</name>
        <dbReference type="ChEBI" id="CHEBI:57287"/>
    </ligand>
</feature>
<dbReference type="Pfam" id="PF16177">
    <property type="entry name" value="ACAS_N"/>
    <property type="match status" value="1"/>
</dbReference>
<dbReference type="AlphaFoldDB" id="A0A7Y2H185"/>
<dbReference type="PROSITE" id="PS00455">
    <property type="entry name" value="AMP_BINDING"/>
    <property type="match status" value="1"/>
</dbReference>
<evidence type="ECO:0000256" key="2">
    <source>
        <dbReference type="ARBA" id="ARBA00022598"/>
    </source>
</evidence>
<keyword evidence="5 6" id="KW-0007">Acetylation</keyword>